<feature type="transmembrane region" description="Helical" evidence="1">
    <location>
        <begin position="77"/>
        <end position="97"/>
    </location>
</feature>
<proteinExistence type="predicted"/>
<feature type="transmembrane region" description="Helical" evidence="1">
    <location>
        <begin position="109"/>
        <end position="127"/>
    </location>
</feature>
<accession>A0A916Z127</accession>
<keyword evidence="1" id="KW-0812">Transmembrane</keyword>
<dbReference type="AlphaFoldDB" id="A0A916Z127"/>
<comment type="caution">
    <text evidence="2">The sequence shown here is derived from an EMBL/GenBank/DDBJ whole genome shotgun (WGS) entry which is preliminary data.</text>
</comment>
<evidence type="ECO:0000256" key="1">
    <source>
        <dbReference type="SAM" id="Phobius"/>
    </source>
</evidence>
<reference evidence="2" key="2">
    <citation type="submission" date="2020-09" db="EMBL/GenBank/DDBJ databases">
        <authorList>
            <person name="Sun Q."/>
            <person name="Zhou Y."/>
        </authorList>
    </citation>
    <scope>NUCLEOTIDE SEQUENCE</scope>
    <source>
        <strain evidence="2">CGMCC 1.15958</strain>
    </source>
</reference>
<keyword evidence="1" id="KW-0472">Membrane</keyword>
<gene>
    <name evidence="2" type="ORF">GCM10011514_38820</name>
</gene>
<feature type="transmembrane region" description="Helical" evidence="1">
    <location>
        <begin position="163"/>
        <end position="181"/>
    </location>
</feature>
<keyword evidence="1" id="KW-1133">Transmembrane helix</keyword>
<feature type="transmembrane region" description="Helical" evidence="1">
    <location>
        <begin position="193"/>
        <end position="212"/>
    </location>
</feature>
<evidence type="ECO:0000313" key="2">
    <source>
        <dbReference type="EMBL" id="GGD70982.1"/>
    </source>
</evidence>
<protein>
    <submittedName>
        <fullName evidence="2">Uncharacterized protein</fullName>
    </submittedName>
</protein>
<reference evidence="2" key="1">
    <citation type="journal article" date="2014" name="Int. J. Syst. Evol. Microbiol.">
        <title>Complete genome sequence of Corynebacterium casei LMG S-19264T (=DSM 44701T), isolated from a smear-ripened cheese.</title>
        <authorList>
            <consortium name="US DOE Joint Genome Institute (JGI-PGF)"/>
            <person name="Walter F."/>
            <person name="Albersmeier A."/>
            <person name="Kalinowski J."/>
            <person name="Ruckert C."/>
        </authorList>
    </citation>
    <scope>NUCLEOTIDE SEQUENCE</scope>
    <source>
        <strain evidence="2">CGMCC 1.15958</strain>
    </source>
</reference>
<dbReference type="EMBL" id="BMKK01000009">
    <property type="protein sequence ID" value="GGD70982.1"/>
    <property type="molecule type" value="Genomic_DNA"/>
</dbReference>
<evidence type="ECO:0000313" key="3">
    <source>
        <dbReference type="Proteomes" id="UP000609064"/>
    </source>
</evidence>
<dbReference type="Proteomes" id="UP000609064">
    <property type="component" value="Unassembled WGS sequence"/>
</dbReference>
<dbReference type="RefSeq" id="WP_188768520.1">
    <property type="nucleotide sequence ID" value="NZ_BMKK01000009.1"/>
</dbReference>
<name>A0A916Z127_9BACT</name>
<organism evidence="2 3">
    <name type="scientific">Emticicia aquatilis</name>
    <dbReference type="NCBI Taxonomy" id="1537369"/>
    <lineage>
        <taxon>Bacteria</taxon>
        <taxon>Pseudomonadati</taxon>
        <taxon>Bacteroidota</taxon>
        <taxon>Cytophagia</taxon>
        <taxon>Cytophagales</taxon>
        <taxon>Leadbetterellaceae</taxon>
        <taxon>Emticicia</taxon>
    </lineage>
</organism>
<sequence length="225" mass="25957">MRTALMLVFVLLALIDLINCIIPGQEISIWFRPTQMIVLMLWVNQLKLNQKRSTLISIPLVMAAIMDYIFFKFGAKVESVMILLIFIKYGFFLYLLYIDIGKLRYTKKLLRWAINYIIIFTIIAALVGGKSNILAYMLGIQVAIVFLFISLKKSDSEIFRQKYLGYCLMIFSLIFGKILLADSRWFVELISRFSFVVGHLLFISGLANVKLFSTKSNTLDYQAVK</sequence>
<keyword evidence="3" id="KW-1185">Reference proteome</keyword>
<feature type="transmembrane region" description="Helical" evidence="1">
    <location>
        <begin position="133"/>
        <end position="151"/>
    </location>
</feature>